<keyword evidence="3" id="KW-0597">Phosphoprotein</keyword>
<feature type="domain" description="Alpha-D-phosphohexomutase alpha/beta/alpha" evidence="11">
    <location>
        <begin position="260"/>
        <end position="366"/>
    </location>
</feature>
<name>A0A1G2H2F5_9BACT</name>
<evidence type="ECO:0000256" key="3">
    <source>
        <dbReference type="ARBA" id="ARBA00022553"/>
    </source>
</evidence>
<dbReference type="PROSITE" id="PS00710">
    <property type="entry name" value="PGM_PMM"/>
    <property type="match status" value="1"/>
</dbReference>
<evidence type="ECO:0000256" key="5">
    <source>
        <dbReference type="ARBA" id="ARBA00022842"/>
    </source>
</evidence>
<evidence type="ECO:0000259" key="8">
    <source>
        <dbReference type="Pfam" id="PF00408"/>
    </source>
</evidence>
<evidence type="ECO:0000256" key="6">
    <source>
        <dbReference type="ARBA" id="ARBA00023235"/>
    </source>
</evidence>
<dbReference type="Pfam" id="PF00408">
    <property type="entry name" value="PGM_PMM_IV"/>
    <property type="match status" value="1"/>
</dbReference>
<dbReference type="InterPro" id="IPR005844">
    <property type="entry name" value="A-D-PHexomutase_a/b/a-I"/>
</dbReference>
<dbReference type="Gene3D" id="3.40.120.10">
    <property type="entry name" value="Alpha-D-Glucose-1,6-Bisphosphate, subunit A, domain 3"/>
    <property type="match status" value="3"/>
</dbReference>
<accession>A0A1G2H2F5</accession>
<feature type="domain" description="Alpha-D-phosphohexomutase alpha/beta/alpha" evidence="9">
    <location>
        <begin position="7"/>
        <end position="133"/>
    </location>
</feature>
<dbReference type="EMBL" id="MHNZ01000011">
    <property type="protein sequence ID" value="OGZ56657.1"/>
    <property type="molecule type" value="Genomic_DNA"/>
</dbReference>
<dbReference type="STRING" id="1802129.A3J04_02815"/>
<evidence type="ECO:0000256" key="7">
    <source>
        <dbReference type="RuleBase" id="RU004326"/>
    </source>
</evidence>
<dbReference type="InterPro" id="IPR016066">
    <property type="entry name" value="A-D-PHexomutase_CS"/>
</dbReference>
<feature type="domain" description="Alpha-D-phosphohexomutase C-terminal" evidence="8">
    <location>
        <begin position="374"/>
        <end position="444"/>
    </location>
</feature>
<sequence>MHVNPEIFKGYDVRGFFPEEIDAQGAYIIARAFVEYIRGKKKGQLKVLVGSDARPSSPELKKAIIDGLLDDGVLVIDQGLTTTPFHYYLVRDKQCDGGLMVTASHNPYRYNGIKFTMPPEAEKDEAIAIIREIARRGIFQKNVERGRVVEEMPTRQYIEKLVSLVDLSKARALKVVCDAGGGMASLFLDKIARVVPFSMAVINSDLFFDANHAPLNPVKEECLASLKNKVIETRADCGVAFDPDGDRSGFVTGNARYLRGDYVGAFFAREILKQNPGAAVIYDIRASSIFRETIQSSGGRALESRVGHRFIKQLMRQENAVFAAEFSGHFYFRETYNMDSDFLPMLTFIQYLSQSDKTADGILDEFALYPSSGEINFKVEDTKNILERIAAYYSDARETKWLDGFTVYYDDWWANIRMSNTEPLVRLNVEARTRELLDTKVMEIKKLLSP</sequence>
<dbReference type="Pfam" id="PF02880">
    <property type="entry name" value="PGM_PMM_III"/>
    <property type="match status" value="1"/>
</dbReference>
<dbReference type="InterPro" id="IPR005843">
    <property type="entry name" value="A-D-PHexomutase_C"/>
</dbReference>
<dbReference type="PANTHER" id="PTHR43771">
    <property type="entry name" value="PHOSPHOMANNOMUTASE"/>
    <property type="match status" value="1"/>
</dbReference>
<evidence type="ECO:0008006" key="14">
    <source>
        <dbReference type="Google" id="ProtNLM"/>
    </source>
</evidence>
<dbReference type="InterPro" id="IPR005846">
    <property type="entry name" value="A-D-PHexomutase_a/b/a-III"/>
</dbReference>
<gene>
    <name evidence="12" type="ORF">A3J04_02815</name>
</gene>
<evidence type="ECO:0000259" key="10">
    <source>
        <dbReference type="Pfam" id="PF02879"/>
    </source>
</evidence>
<keyword evidence="5 7" id="KW-0460">Magnesium</keyword>
<dbReference type="CDD" id="cd03089">
    <property type="entry name" value="PMM_PGM"/>
    <property type="match status" value="1"/>
</dbReference>
<proteinExistence type="inferred from homology"/>
<evidence type="ECO:0000256" key="1">
    <source>
        <dbReference type="ARBA" id="ARBA00001946"/>
    </source>
</evidence>
<dbReference type="Gene3D" id="3.30.310.50">
    <property type="entry name" value="Alpha-D-phosphohexomutase, C-terminal domain"/>
    <property type="match status" value="1"/>
</dbReference>
<comment type="caution">
    <text evidence="12">The sequence shown here is derived from an EMBL/GenBank/DDBJ whole genome shotgun (WGS) entry which is preliminary data.</text>
</comment>
<evidence type="ECO:0000256" key="4">
    <source>
        <dbReference type="ARBA" id="ARBA00022723"/>
    </source>
</evidence>
<organism evidence="12 13">
    <name type="scientific">Candidatus Ryanbacteria bacterium RIFCSPLOWO2_02_FULL_47_14</name>
    <dbReference type="NCBI Taxonomy" id="1802129"/>
    <lineage>
        <taxon>Bacteria</taxon>
        <taxon>Candidatus Ryaniibacteriota</taxon>
    </lineage>
</organism>
<dbReference type="Pfam" id="PF02879">
    <property type="entry name" value="PGM_PMM_II"/>
    <property type="match status" value="1"/>
</dbReference>
<keyword evidence="4 7" id="KW-0479">Metal-binding</keyword>
<dbReference type="Pfam" id="PF02878">
    <property type="entry name" value="PGM_PMM_I"/>
    <property type="match status" value="1"/>
</dbReference>
<evidence type="ECO:0000259" key="9">
    <source>
        <dbReference type="Pfam" id="PF02878"/>
    </source>
</evidence>
<evidence type="ECO:0000313" key="13">
    <source>
        <dbReference type="Proteomes" id="UP000177954"/>
    </source>
</evidence>
<keyword evidence="6" id="KW-0413">Isomerase</keyword>
<dbReference type="InterPro" id="IPR016055">
    <property type="entry name" value="A-D-PHexomutase_a/b/a-I/II/III"/>
</dbReference>
<dbReference type="InterPro" id="IPR005841">
    <property type="entry name" value="Alpha-D-phosphohexomutase_SF"/>
</dbReference>
<dbReference type="Proteomes" id="UP000177954">
    <property type="component" value="Unassembled WGS sequence"/>
</dbReference>
<reference evidence="12 13" key="1">
    <citation type="journal article" date="2016" name="Nat. Commun.">
        <title>Thousands of microbial genomes shed light on interconnected biogeochemical processes in an aquifer system.</title>
        <authorList>
            <person name="Anantharaman K."/>
            <person name="Brown C.T."/>
            <person name="Hug L.A."/>
            <person name="Sharon I."/>
            <person name="Castelle C.J."/>
            <person name="Probst A.J."/>
            <person name="Thomas B.C."/>
            <person name="Singh A."/>
            <person name="Wilkins M.J."/>
            <person name="Karaoz U."/>
            <person name="Brodie E.L."/>
            <person name="Williams K.H."/>
            <person name="Hubbard S.S."/>
            <person name="Banfield J.F."/>
        </authorList>
    </citation>
    <scope>NUCLEOTIDE SEQUENCE [LARGE SCALE GENOMIC DNA]</scope>
</reference>
<dbReference type="SUPFAM" id="SSF55957">
    <property type="entry name" value="Phosphoglucomutase, C-terminal domain"/>
    <property type="match status" value="1"/>
</dbReference>
<comment type="similarity">
    <text evidence="2 7">Belongs to the phosphohexose mutase family.</text>
</comment>
<dbReference type="PRINTS" id="PR00509">
    <property type="entry name" value="PGMPMM"/>
</dbReference>
<evidence type="ECO:0000256" key="2">
    <source>
        <dbReference type="ARBA" id="ARBA00010231"/>
    </source>
</evidence>
<dbReference type="InterPro" id="IPR036900">
    <property type="entry name" value="A-D-PHexomutase_C_sf"/>
</dbReference>
<dbReference type="PANTHER" id="PTHR43771:SF1">
    <property type="entry name" value="PHOSPHOMANNOMUTASE"/>
    <property type="match status" value="1"/>
</dbReference>
<dbReference type="GO" id="GO:0005975">
    <property type="term" value="P:carbohydrate metabolic process"/>
    <property type="evidence" value="ECO:0007669"/>
    <property type="project" value="InterPro"/>
</dbReference>
<dbReference type="GO" id="GO:0000287">
    <property type="term" value="F:magnesium ion binding"/>
    <property type="evidence" value="ECO:0007669"/>
    <property type="project" value="InterPro"/>
</dbReference>
<dbReference type="GO" id="GO:0016868">
    <property type="term" value="F:intramolecular phosphotransferase activity"/>
    <property type="evidence" value="ECO:0007669"/>
    <property type="project" value="InterPro"/>
</dbReference>
<feature type="domain" description="Alpha-D-phosphohexomutase alpha/beta/alpha" evidence="10">
    <location>
        <begin position="156"/>
        <end position="253"/>
    </location>
</feature>
<dbReference type="InterPro" id="IPR005845">
    <property type="entry name" value="A-D-PHexomutase_a/b/a-II"/>
</dbReference>
<dbReference type="SUPFAM" id="SSF53738">
    <property type="entry name" value="Phosphoglucomutase, first 3 domains"/>
    <property type="match status" value="3"/>
</dbReference>
<evidence type="ECO:0000259" key="11">
    <source>
        <dbReference type="Pfam" id="PF02880"/>
    </source>
</evidence>
<protein>
    <recommendedName>
        <fullName evidence="14">Phosphomannomutase/phosphoglucomutase</fullName>
    </recommendedName>
</protein>
<comment type="cofactor">
    <cofactor evidence="1">
        <name>Mg(2+)</name>
        <dbReference type="ChEBI" id="CHEBI:18420"/>
    </cofactor>
</comment>
<dbReference type="AlphaFoldDB" id="A0A1G2H2F5"/>
<evidence type="ECO:0000313" key="12">
    <source>
        <dbReference type="EMBL" id="OGZ56657.1"/>
    </source>
</evidence>